<protein>
    <submittedName>
        <fullName evidence="1">Beta-barrel assembly-enhancing protease</fullName>
        <ecNumber evidence="1">3.4.-.-</ecNumber>
    </submittedName>
</protein>
<dbReference type="Proteomes" id="UP000838672">
    <property type="component" value="Unassembled WGS sequence"/>
</dbReference>
<reference evidence="1" key="1">
    <citation type="submission" date="2021-11" db="EMBL/GenBank/DDBJ databases">
        <authorList>
            <person name="Rodrigo-Torres L."/>
            <person name="Arahal R. D."/>
            <person name="Lucena T."/>
        </authorList>
    </citation>
    <scope>NUCLEOTIDE SEQUENCE</scope>
    <source>
        <strain evidence="1">CECT 7929</strain>
    </source>
</reference>
<gene>
    <name evidence="1" type="primary">bepA_3</name>
    <name evidence="1" type="ORF">VST7929_02025</name>
</gene>
<dbReference type="Gene3D" id="1.25.40.10">
    <property type="entry name" value="Tetratricopeptide repeat domain"/>
    <property type="match status" value="3"/>
</dbReference>
<keyword evidence="2" id="KW-1185">Reference proteome</keyword>
<dbReference type="Pfam" id="PF14559">
    <property type="entry name" value="TPR_19"/>
    <property type="match status" value="2"/>
</dbReference>
<accession>A0ABN8DV08</accession>
<comment type="caution">
    <text evidence="1">The sequence shown here is derived from an EMBL/GenBank/DDBJ whole genome shotgun (WGS) entry which is preliminary data.</text>
</comment>
<dbReference type="EMBL" id="CAKLDI010000001">
    <property type="protein sequence ID" value="CAH0534124.1"/>
    <property type="molecule type" value="Genomic_DNA"/>
</dbReference>
<dbReference type="InterPro" id="IPR011990">
    <property type="entry name" value="TPR-like_helical_dom_sf"/>
</dbReference>
<dbReference type="SUPFAM" id="SSF53756">
    <property type="entry name" value="UDP-Glycosyltransferase/glycogen phosphorylase"/>
    <property type="match status" value="1"/>
</dbReference>
<dbReference type="InterPro" id="IPR011717">
    <property type="entry name" value="TPR-4"/>
</dbReference>
<sequence length="708" mass="80385">MTTQTPSTDGRDREPMTFQQAFDLGVRHYQQGDKAQAQAIFEQILAALPDSLPTLQVLATLMMEQQHWQQAQRYLEQALSHHGDNLSVWFDMAQLCRAQGKNIEALQWVEQVLEQAPTNTDALALRQALTATMGQRKASQQSKQQLDTVLQAQDSTFANEMAQSLEAAHQLHQQGHTEQAKQLLQALVMVSPDQPMVRLALARILGDQGHFDDAIVHLEHAQKLSDDRGLLLLLIACYAKAERYQAGRRCAIAALKIYPQDLDLQIQQLRIFCLGKYWPEAEKLAIQLMRQHPENVDIHYRLAQASYYLLTSKHRFEPEYTQTTLERLHYSMSRCLPEQAVTLQKYMGEVLFYCGELEAARDILEDSLKVTGEDADLLWNLSFIQRAQEDWDNYYRNFELGIPLGKRINAYGNKPIWHPERQDQCVLILGEQGVGDELRYYHSLDIVLKRVAEVHLVCDPRLIPALQLAYPQVHYIGSKREEGKTIAIDAALLERIDSWVLAGSLPGMVYAQSGKHLALPYYLKAPEALQTTWLQRIAALKKAQGPVIGLCWRSGMLASSRNMHYLNMDELCHLIQTLTKLNPNVTLVNLQYGDTSKERKQIEKRTGVTLVDFADLDLKDDFLSTCALMRSLDWVISACTAVHMLAVASDVPVDLFAARGNQDQFEGQTLSHDKEFGFFYPPLIRSKYALLERIAEHALTQSAKAAKH</sequence>
<dbReference type="InterPro" id="IPR052943">
    <property type="entry name" value="TMTC_O-mannosyl-trnsfr"/>
</dbReference>
<evidence type="ECO:0000313" key="1">
    <source>
        <dbReference type="EMBL" id="CAH0534124.1"/>
    </source>
</evidence>
<organism evidence="1 2">
    <name type="scientific">Vibrio stylophorae</name>
    <dbReference type="NCBI Taxonomy" id="659351"/>
    <lineage>
        <taxon>Bacteria</taxon>
        <taxon>Pseudomonadati</taxon>
        <taxon>Pseudomonadota</taxon>
        <taxon>Gammaproteobacteria</taxon>
        <taxon>Vibrionales</taxon>
        <taxon>Vibrionaceae</taxon>
        <taxon>Vibrio</taxon>
    </lineage>
</organism>
<dbReference type="SUPFAM" id="SSF48452">
    <property type="entry name" value="TPR-like"/>
    <property type="match status" value="2"/>
</dbReference>
<dbReference type="Pfam" id="PF07721">
    <property type="entry name" value="TPR_4"/>
    <property type="match status" value="1"/>
</dbReference>
<dbReference type="SMART" id="SM00028">
    <property type="entry name" value="TPR"/>
    <property type="match status" value="5"/>
</dbReference>
<dbReference type="PANTHER" id="PTHR44809">
    <property type="match status" value="1"/>
</dbReference>
<dbReference type="GO" id="GO:0008233">
    <property type="term" value="F:peptidase activity"/>
    <property type="evidence" value="ECO:0007669"/>
    <property type="project" value="UniProtKB-KW"/>
</dbReference>
<dbReference type="PANTHER" id="PTHR44809:SF1">
    <property type="entry name" value="PROTEIN O-MANNOSYL-TRANSFERASE TMTC1"/>
    <property type="match status" value="1"/>
</dbReference>
<name>A0ABN8DV08_9VIBR</name>
<keyword evidence="1" id="KW-0378">Hydrolase</keyword>
<dbReference type="EC" id="3.4.-.-" evidence="1"/>
<dbReference type="GO" id="GO:0006508">
    <property type="term" value="P:proteolysis"/>
    <property type="evidence" value="ECO:0007669"/>
    <property type="project" value="UniProtKB-KW"/>
</dbReference>
<proteinExistence type="predicted"/>
<dbReference type="InterPro" id="IPR019734">
    <property type="entry name" value="TPR_rpt"/>
</dbReference>
<dbReference type="RefSeq" id="WP_237466524.1">
    <property type="nucleotide sequence ID" value="NZ_CAKLDI010000001.1"/>
</dbReference>
<evidence type="ECO:0000313" key="2">
    <source>
        <dbReference type="Proteomes" id="UP000838672"/>
    </source>
</evidence>
<keyword evidence="1" id="KW-0645">Protease</keyword>